<dbReference type="Proteomes" id="UP000198263">
    <property type="component" value="Unassembled WGS sequence"/>
</dbReference>
<reference evidence="2 3" key="1">
    <citation type="submission" date="2016-01" db="EMBL/GenBank/DDBJ databases">
        <authorList>
            <person name="Peeters C."/>
        </authorList>
    </citation>
    <scope>NUCLEOTIDE SEQUENCE [LARGE SCALE GENOMIC DNA]</scope>
    <source>
        <strain evidence="2">LMG 29315</strain>
    </source>
</reference>
<proteinExistence type="predicted"/>
<feature type="compositionally biased region" description="Polar residues" evidence="1">
    <location>
        <begin position="1"/>
        <end position="10"/>
    </location>
</feature>
<sequence>MLLLVRSSSPALRRPQAEKAPAPWRRIPILSLMSRIARENPGAARRYGRSTRARVPGCPVARFRAGLILAICAVKSRRARRIQAHGFGVKPRW</sequence>
<gene>
    <name evidence="2" type="ORF">AWB72_02111</name>
</gene>
<dbReference type="AlphaFoldDB" id="A0A658QVW5"/>
<keyword evidence="3" id="KW-1185">Reference proteome</keyword>
<evidence type="ECO:0000313" key="3">
    <source>
        <dbReference type="Proteomes" id="UP000198263"/>
    </source>
</evidence>
<feature type="region of interest" description="Disordered" evidence="1">
    <location>
        <begin position="1"/>
        <end position="20"/>
    </location>
</feature>
<evidence type="ECO:0000313" key="2">
    <source>
        <dbReference type="EMBL" id="SAL27021.1"/>
    </source>
</evidence>
<evidence type="ECO:0000256" key="1">
    <source>
        <dbReference type="SAM" id="MobiDB-lite"/>
    </source>
</evidence>
<dbReference type="EMBL" id="FCNV02000003">
    <property type="protein sequence ID" value="SAL27021.1"/>
    <property type="molecule type" value="Genomic_DNA"/>
</dbReference>
<protein>
    <submittedName>
        <fullName evidence="2">Uncharacterized protein</fullName>
    </submittedName>
</protein>
<accession>A0A658QVW5</accession>
<dbReference type="RefSeq" id="WP_040052135.1">
    <property type="nucleotide sequence ID" value="NZ_FCNV02000003.1"/>
</dbReference>
<comment type="caution">
    <text evidence="2">The sequence shown here is derived from an EMBL/GenBank/DDBJ whole genome shotgun (WGS) entry which is preliminary data.</text>
</comment>
<name>A0A658QVW5_9BURK</name>
<organism evidence="2 3">
    <name type="scientific">Caballeronia concitans</name>
    <dbReference type="NCBI Taxonomy" id="1777133"/>
    <lineage>
        <taxon>Bacteria</taxon>
        <taxon>Pseudomonadati</taxon>
        <taxon>Pseudomonadota</taxon>
        <taxon>Betaproteobacteria</taxon>
        <taxon>Burkholderiales</taxon>
        <taxon>Burkholderiaceae</taxon>
        <taxon>Caballeronia</taxon>
    </lineage>
</organism>